<sequence>MLATIPEHVSRAPLHPLEEYAYRQLISRAMTQRLHDSLPHFSEFAHDWQVSRRRVKQKVEDLGITWDTFVGHVESAEREAHILTPTVYKMEQDIRQTRHDSYFEDQAEGLDDKKIRQSFEKQREPKPDTNEQSCACAEA</sequence>
<feature type="region of interest" description="Disordered" evidence="1">
    <location>
        <begin position="105"/>
        <end position="139"/>
    </location>
</feature>
<proteinExistence type="predicted"/>
<gene>
    <name evidence="2" type="ORF">BS50DRAFT_586916</name>
</gene>
<dbReference type="Proteomes" id="UP000240883">
    <property type="component" value="Unassembled WGS sequence"/>
</dbReference>
<feature type="compositionally biased region" description="Basic and acidic residues" evidence="1">
    <location>
        <begin position="110"/>
        <end position="129"/>
    </location>
</feature>
<keyword evidence="3" id="KW-1185">Reference proteome</keyword>
<accession>A0A2T2NQD6</accession>
<evidence type="ECO:0000313" key="3">
    <source>
        <dbReference type="Proteomes" id="UP000240883"/>
    </source>
</evidence>
<name>A0A2T2NQD6_CORCC</name>
<reference evidence="2 3" key="1">
    <citation type="journal article" date="2018" name="Front. Microbiol.">
        <title>Genome-Wide Analysis of Corynespora cassiicola Leaf Fall Disease Putative Effectors.</title>
        <authorList>
            <person name="Lopez D."/>
            <person name="Ribeiro S."/>
            <person name="Label P."/>
            <person name="Fumanal B."/>
            <person name="Venisse J.S."/>
            <person name="Kohler A."/>
            <person name="de Oliveira R.R."/>
            <person name="Labutti K."/>
            <person name="Lipzen A."/>
            <person name="Lail K."/>
            <person name="Bauer D."/>
            <person name="Ohm R.A."/>
            <person name="Barry K.W."/>
            <person name="Spatafora J."/>
            <person name="Grigoriev I.V."/>
            <person name="Martin F.M."/>
            <person name="Pujade-Renaud V."/>
        </authorList>
    </citation>
    <scope>NUCLEOTIDE SEQUENCE [LARGE SCALE GENOMIC DNA]</scope>
    <source>
        <strain evidence="2 3">Philippines</strain>
    </source>
</reference>
<dbReference type="OrthoDB" id="3684490at2759"/>
<dbReference type="EMBL" id="KZ678134">
    <property type="protein sequence ID" value="PSN67652.1"/>
    <property type="molecule type" value="Genomic_DNA"/>
</dbReference>
<evidence type="ECO:0000256" key="1">
    <source>
        <dbReference type="SAM" id="MobiDB-lite"/>
    </source>
</evidence>
<evidence type="ECO:0000313" key="2">
    <source>
        <dbReference type="EMBL" id="PSN67652.1"/>
    </source>
</evidence>
<dbReference type="AlphaFoldDB" id="A0A2T2NQD6"/>
<organism evidence="2 3">
    <name type="scientific">Corynespora cassiicola Philippines</name>
    <dbReference type="NCBI Taxonomy" id="1448308"/>
    <lineage>
        <taxon>Eukaryota</taxon>
        <taxon>Fungi</taxon>
        <taxon>Dikarya</taxon>
        <taxon>Ascomycota</taxon>
        <taxon>Pezizomycotina</taxon>
        <taxon>Dothideomycetes</taxon>
        <taxon>Pleosporomycetidae</taxon>
        <taxon>Pleosporales</taxon>
        <taxon>Corynesporascaceae</taxon>
        <taxon>Corynespora</taxon>
    </lineage>
</organism>
<protein>
    <submittedName>
        <fullName evidence="2">Uncharacterized protein</fullName>
    </submittedName>
</protein>